<dbReference type="PANTHER" id="PTHR43156">
    <property type="entry name" value="STAGE II SPORULATION PROTEIN E-RELATED"/>
    <property type="match status" value="1"/>
</dbReference>
<dbReference type="InterPro" id="IPR036890">
    <property type="entry name" value="HATPase_C_sf"/>
</dbReference>
<dbReference type="RefSeq" id="WP_188698874.1">
    <property type="nucleotide sequence ID" value="NZ_BMLS01000008.1"/>
</dbReference>
<dbReference type="PROSITE" id="PS50110">
    <property type="entry name" value="RESPONSE_REGULATORY"/>
    <property type="match status" value="1"/>
</dbReference>
<dbReference type="PANTHER" id="PTHR43156:SF2">
    <property type="entry name" value="STAGE II SPORULATION PROTEIN E"/>
    <property type="match status" value="1"/>
</dbReference>
<feature type="domain" description="Response regulatory" evidence="3">
    <location>
        <begin position="16"/>
        <end position="130"/>
    </location>
</feature>
<keyword evidence="2" id="KW-0597">Phosphoprotein</keyword>
<dbReference type="GO" id="GO:0016791">
    <property type="term" value="F:phosphatase activity"/>
    <property type="evidence" value="ECO:0007669"/>
    <property type="project" value="TreeGrafter"/>
</dbReference>
<dbReference type="InterPro" id="IPR036457">
    <property type="entry name" value="PPM-type-like_dom_sf"/>
</dbReference>
<dbReference type="InterPro" id="IPR001789">
    <property type="entry name" value="Sig_transdc_resp-reg_receiver"/>
</dbReference>
<keyword evidence="5" id="KW-1185">Reference proteome</keyword>
<dbReference type="SUPFAM" id="SSF52172">
    <property type="entry name" value="CheY-like"/>
    <property type="match status" value="1"/>
</dbReference>
<accession>A0A917Z3U3</accession>
<comment type="caution">
    <text evidence="4">The sequence shown here is derived from an EMBL/GenBank/DDBJ whole genome shotgun (WGS) entry which is preliminary data.</text>
</comment>
<dbReference type="InterPro" id="IPR011006">
    <property type="entry name" value="CheY-like_superfamily"/>
</dbReference>
<evidence type="ECO:0000313" key="5">
    <source>
        <dbReference type="Proteomes" id="UP000606935"/>
    </source>
</evidence>
<dbReference type="CDD" id="cd16936">
    <property type="entry name" value="HATPase_RsbW-like"/>
    <property type="match status" value="1"/>
</dbReference>
<dbReference type="Proteomes" id="UP000606935">
    <property type="component" value="Unassembled WGS sequence"/>
</dbReference>
<gene>
    <name evidence="4" type="ORF">GCM10010982_37290</name>
</gene>
<reference evidence="4" key="1">
    <citation type="journal article" date="2014" name="Int. J. Syst. Evol. Microbiol.">
        <title>Complete genome sequence of Corynebacterium casei LMG S-19264T (=DSM 44701T), isolated from a smear-ripened cheese.</title>
        <authorList>
            <consortium name="US DOE Joint Genome Institute (JGI-PGF)"/>
            <person name="Walter F."/>
            <person name="Albersmeier A."/>
            <person name="Kalinowski J."/>
            <person name="Ruckert C."/>
        </authorList>
    </citation>
    <scope>NUCLEOTIDE SEQUENCE</scope>
    <source>
        <strain evidence="4">CGMCC 1.7086</strain>
    </source>
</reference>
<reference evidence="4" key="2">
    <citation type="submission" date="2020-09" db="EMBL/GenBank/DDBJ databases">
        <authorList>
            <person name="Sun Q."/>
            <person name="Zhou Y."/>
        </authorList>
    </citation>
    <scope>NUCLEOTIDE SEQUENCE</scope>
    <source>
        <strain evidence="4">CGMCC 1.7086</strain>
    </source>
</reference>
<feature type="modified residue" description="4-aspartylphosphate" evidence="2">
    <location>
        <position position="65"/>
    </location>
</feature>
<dbReference type="EMBL" id="BMLS01000008">
    <property type="protein sequence ID" value="GGO74446.1"/>
    <property type="molecule type" value="Genomic_DNA"/>
</dbReference>
<protein>
    <submittedName>
        <fullName evidence="4">Fused response regulator/phosphatase</fullName>
    </submittedName>
</protein>
<dbReference type="SMART" id="SM00331">
    <property type="entry name" value="PP2C_SIG"/>
    <property type="match status" value="1"/>
</dbReference>
<dbReference type="Gene3D" id="3.60.40.10">
    <property type="entry name" value="PPM-type phosphatase domain"/>
    <property type="match status" value="1"/>
</dbReference>
<evidence type="ECO:0000256" key="1">
    <source>
        <dbReference type="ARBA" id="ARBA00022801"/>
    </source>
</evidence>
<name>A0A917Z3U3_9ALTE</name>
<evidence type="ECO:0000313" key="4">
    <source>
        <dbReference type="EMBL" id="GGO74446.1"/>
    </source>
</evidence>
<dbReference type="InterPro" id="IPR001932">
    <property type="entry name" value="PPM-type_phosphatase-like_dom"/>
</dbReference>
<dbReference type="Gene3D" id="3.40.50.2300">
    <property type="match status" value="1"/>
</dbReference>
<evidence type="ECO:0000256" key="2">
    <source>
        <dbReference type="PROSITE-ProRule" id="PRU00169"/>
    </source>
</evidence>
<dbReference type="CDD" id="cd00156">
    <property type="entry name" value="REC"/>
    <property type="match status" value="1"/>
</dbReference>
<dbReference type="SMART" id="SM00448">
    <property type="entry name" value="REC"/>
    <property type="match status" value="1"/>
</dbReference>
<dbReference type="InterPro" id="IPR052016">
    <property type="entry name" value="Bact_Sigma-Reg"/>
</dbReference>
<dbReference type="AlphaFoldDB" id="A0A917Z3U3"/>
<sequence length="564" mass="63188">MALSEFILDDPQGHTKVLLIEDSDAHNKMLSSYFAQSGFNCDSVRTLAHGRERLAHNSYDIVLVDNHLPDGLGLGLMDVLAERGIDVPVMMITSNDDYELIQECFEQGISDFMPKPLHLPLLVFKIQRLIFNYWLRQNVQTQNAKLEDLLNEKQREEHLAKHVFEHLSTKEHLCHEHLQALMQPSSEFNGDLLLSRCSPGGNLFVMLLDATGHGLAAAISILPVVSIFRAMVSKGHPLSMLAYELNQRLIREMPGDRFVAGILVEVDPYRRELSVWNGGMPDALLCDRAGHVCHRFASRHMPLGVLDTEVFDTSTDTLALQDSANQLFMFSDGLVEQDSASGEAFGMQRVERLIELGQGQDTISKMAQALRFHRGALPYSDDVSLCRLDCQGFLNSHKEAQGHVDYQFGNQHFHARLSGYQLAQIDLVNWVNTLLQASPMAPQLRQKVFTVCAELISNAIDHGVLKLESALKTDVDGFVAYLAQREERVAALQQQDWVEIEVDWHTPANEVEVKVKDSGQGYVQQGPRAADIESLSGRGLQLVRQLASVFQCQPPGNQTYVLIR</sequence>
<organism evidence="4 5">
    <name type="scientific">Bowmanella pacifica</name>
    <dbReference type="NCBI Taxonomy" id="502051"/>
    <lineage>
        <taxon>Bacteria</taxon>
        <taxon>Pseudomonadati</taxon>
        <taxon>Pseudomonadota</taxon>
        <taxon>Gammaproteobacteria</taxon>
        <taxon>Alteromonadales</taxon>
        <taxon>Alteromonadaceae</taxon>
        <taxon>Bowmanella</taxon>
    </lineage>
</organism>
<dbReference type="GO" id="GO:0000160">
    <property type="term" value="P:phosphorelay signal transduction system"/>
    <property type="evidence" value="ECO:0007669"/>
    <property type="project" value="InterPro"/>
</dbReference>
<evidence type="ECO:0000259" key="3">
    <source>
        <dbReference type="PROSITE" id="PS50110"/>
    </source>
</evidence>
<keyword evidence="1" id="KW-0378">Hydrolase</keyword>
<dbReference type="Pfam" id="PF00072">
    <property type="entry name" value="Response_reg"/>
    <property type="match status" value="1"/>
</dbReference>
<dbReference type="SUPFAM" id="SSF55874">
    <property type="entry name" value="ATPase domain of HSP90 chaperone/DNA topoisomerase II/histidine kinase"/>
    <property type="match status" value="1"/>
</dbReference>
<proteinExistence type="predicted"/>
<dbReference type="Gene3D" id="3.30.565.10">
    <property type="entry name" value="Histidine kinase-like ATPase, C-terminal domain"/>
    <property type="match status" value="1"/>
</dbReference>
<dbReference type="Pfam" id="PF07228">
    <property type="entry name" value="SpoIIE"/>
    <property type="match status" value="1"/>
</dbReference>